<dbReference type="EMBL" id="JANAKD010000582">
    <property type="protein sequence ID" value="KAJ3492593.1"/>
    <property type="molecule type" value="Genomic_DNA"/>
</dbReference>
<dbReference type="Proteomes" id="UP001148737">
    <property type="component" value="Unassembled WGS sequence"/>
</dbReference>
<keyword evidence="2" id="KW-1185">Reference proteome</keyword>
<organism evidence="1 2">
    <name type="scientific">Lecanicillium saksenae</name>
    <dbReference type="NCBI Taxonomy" id="468837"/>
    <lineage>
        <taxon>Eukaryota</taxon>
        <taxon>Fungi</taxon>
        <taxon>Dikarya</taxon>
        <taxon>Ascomycota</taxon>
        <taxon>Pezizomycotina</taxon>
        <taxon>Sordariomycetes</taxon>
        <taxon>Hypocreomycetidae</taxon>
        <taxon>Hypocreales</taxon>
        <taxon>Cordycipitaceae</taxon>
        <taxon>Lecanicillium</taxon>
    </lineage>
</organism>
<proteinExistence type="predicted"/>
<accession>A0ACC1QVA0</accession>
<evidence type="ECO:0000313" key="1">
    <source>
        <dbReference type="EMBL" id="KAJ3492593.1"/>
    </source>
</evidence>
<name>A0ACC1QVA0_9HYPO</name>
<protein>
    <submittedName>
        <fullName evidence="1">Uncharacterized protein</fullName>
    </submittedName>
</protein>
<sequence>MGAQKQDRLFDLSVSRTFFGSPDEDARKRTVPFVIMLNSARRVKCDEAKPACKKCVSGGRTCQGYEDPFVASSPPWQAKIDSTSMNRRASTQSNKERQVSVSRQSAIKAVSPFRVPDLEPFECDFAQCAKYYFEIVHPTLLSNFDHDKNVRVAACNIRDINRPRFIIHATAEYLNRVSVAQNALPSSSLLPAVRGQWNKFHRYALEVVQDVNQSIERDNRTPLTMTTVLVRIFSLINAELYMLGPSWRAHMIGFLAFVKMKWTLGGILKSGMAITSTTWILTNAIIVNTTSPASNQIMPVYEFPLDEIEAVFSLRFYSELPCPTVLFLCMHRITKLRMRLADGEPAATIQPLAEIILDTIEAFDAETWSEPYGVPENPVVRVLARAYQAAVRLYAIMTMPPCLSVVTGEIYRKAPARDELMGLIREVLPQLESKVALHWCLPVAGVALADGPVEDQEVLEYIFMGLKQDVEFYLPFHIRDTLRTFWESGSTGWEDCWTEPYPPLC</sequence>
<gene>
    <name evidence="1" type="ORF">NLG97_g5284</name>
</gene>
<comment type="caution">
    <text evidence="1">The sequence shown here is derived from an EMBL/GenBank/DDBJ whole genome shotgun (WGS) entry which is preliminary data.</text>
</comment>
<evidence type="ECO:0000313" key="2">
    <source>
        <dbReference type="Proteomes" id="UP001148737"/>
    </source>
</evidence>
<reference evidence="1" key="1">
    <citation type="submission" date="2022-07" db="EMBL/GenBank/DDBJ databases">
        <title>Genome Sequence of Lecanicillium saksenae.</title>
        <authorList>
            <person name="Buettner E."/>
        </authorList>
    </citation>
    <scope>NUCLEOTIDE SEQUENCE</scope>
    <source>
        <strain evidence="1">VT-O1</strain>
    </source>
</reference>